<name>A0A1W1XH27_9BACT</name>
<reference evidence="4 5" key="1">
    <citation type="submission" date="2017-04" db="EMBL/GenBank/DDBJ databases">
        <authorList>
            <person name="Afonso C.L."/>
            <person name="Miller P.J."/>
            <person name="Scott M.A."/>
            <person name="Spackman E."/>
            <person name="Goraichik I."/>
            <person name="Dimitrov K.M."/>
            <person name="Suarez D.L."/>
            <person name="Swayne D.E."/>
        </authorList>
    </citation>
    <scope>NUCLEOTIDE SEQUENCE [LARGE SCALE GENOMIC DNA]</scope>
    <source>
        <strain evidence="4 5">DSM 13146</strain>
    </source>
</reference>
<gene>
    <name evidence="4" type="ORF">SAMN02746041_01646</name>
</gene>
<dbReference type="Proteomes" id="UP000192783">
    <property type="component" value="Unassembled WGS sequence"/>
</dbReference>
<dbReference type="EMBL" id="FWXF01000007">
    <property type="protein sequence ID" value="SMC23082.1"/>
    <property type="molecule type" value="Genomic_DNA"/>
</dbReference>
<dbReference type="Pfam" id="PF00849">
    <property type="entry name" value="PseudoU_synth_2"/>
    <property type="match status" value="1"/>
</dbReference>
<dbReference type="Gene3D" id="3.30.2350.10">
    <property type="entry name" value="Pseudouridine synthase"/>
    <property type="match status" value="1"/>
</dbReference>
<evidence type="ECO:0000256" key="1">
    <source>
        <dbReference type="ARBA" id="ARBA00010876"/>
    </source>
</evidence>
<evidence type="ECO:0000259" key="3">
    <source>
        <dbReference type="Pfam" id="PF00849"/>
    </source>
</evidence>
<evidence type="ECO:0000313" key="4">
    <source>
        <dbReference type="EMBL" id="SMC23082.1"/>
    </source>
</evidence>
<dbReference type="PROSITE" id="PS01129">
    <property type="entry name" value="PSI_RLU"/>
    <property type="match status" value="1"/>
</dbReference>
<sequence length="263" mass="29665">MCPRASNETFFHPAWPVFHEDNHVLAVYKPAGLLVQGDRTGDPCLLELAKRWIKERYQKPGNVFLGLVHRLDRPVSGALIFAKTSKAASRLSRAFREQGTLKEYLAVVEGQPKVPQATLVHHLCQRPGGSTHVVQDGHPQGRRACLHYRVLGTEGSRSLVAVRLETGRKHQIRVQLAAVGCPIAGDLRYGALRPLPNRQIALHAWRLVVPHPTRSTSVEVVCPLPRQWPWDEKDVFPDHPAHPFRPLWAWSDYERSQSLSQVL</sequence>
<dbReference type="InterPro" id="IPR020103">
    <property type="entry name" value="PsdUridine_synth_cat_dom_sf"/>
</dbReference>
<dbReference type="PANTHER" id="PTHR21600:SF83">
    <property type="entry name" value="PSEUDOURIDYLATE SYNTHASE RPUSD4, MITOCHONDRIAL"/>
    <property type="match status" value="1"/>
</dbReference>
<dbReference type="OrthoDB" id="128480at2"/>
<dbReference type="PANTHER" id="PTHR21600">
    <property type="entry name" value="MITOCHONDRIAL RNA PSEUDOURIDINE SYNTHASE"/>
    <property type="match status" value="1"/>
</dbReference>
<dbReference type="CDD" id="cd02869">
    <property type="entry name" value="PseudoU_synth_RluA_like"/>
    <property type="match status" value="1"/>
</dbReference>
<dbReference type="InterPro" id="IPR050188">
    <property type="entry name" value="RluA_PseudoU_synthase"/>
</dbReference>
<dbReference type="STRING" id="1121390.SAMN02746041_01646"/>
<dbReference type="GO" id="GO:0140098">
    <property type="term" value="F:catalytic activity, acting on RNA"/>
    <property type="evidence" value="ECO:0007669"/>
    <property type="project" value="UniProtKB-ARBA"/>
</dbReference>
<feature type="domain" description="Pseudouridine synthase RsuA/RluA-like" evidence="3">
    <location>
        <begin position="23"/>
        <end position="178"/>
    </location>
</feature>
<dbReference type="GO" id="GO:0006396">
    <property type="term" value="P:RNA processing"/>
    <property type="evidence" value="ECO:0007669"/>
    <property type="project" value="UniProtKB-ARBA"/>
</dbReference>
<evidence type="ECO:0000313" key="5">
    <source>
        <dbReference type="Proteomes" id="UP000192783"/>
    </source>
</evidence>
<dbReference type="InterPro" id="IPR006224">
    <property type="entry name" value="PsdUridine_synth_RluA-like_CS"/>
</dbReference>
<keyword evidence="2" id="KW-0413">Isomerase</keyword>
<evidence type="ECO:0000256" key="2">
    <source>
        <dbReference type="ARBA" id="ARBA00023235"/>
    </source>
</evidence>
<dbReference type="GO" id="GO:0001522">
    <property type="term" value="P:pseudouridine synthesis"/>
    <property type="evidence" value="ECO:0007669"/>
    <property type="project" value="InterPro"/>
</dbReference>
<accession>A0A1W1XH27</accession>
<dbReference type="RefSeq" id="WP_084057397.1">
    <property type="nucleotide sequence ID" value="NZ_FWXF01000007.1"/>
</dbReference>
<dbReference type="AlphaFoldDB" id="A0A1W1XH27"/>
<dbReference type="InterPro" id="IPR006145">
    <property type="entry name" value="PsdUridine_synth_RsuA/RluA"/>
</dbReference>
<dbReference type="SUPFAM" id="SSF55120">
    <property type="entry name" value="Pseudouridine synthase"/>
    <property type="match status" value="1"/>
</dbReference>
<dbReference type="GO" id="GO:0009982">
    <property type="term" value="F:pseudouridine synthase activity"/>
    <property type="evidence" value="ECO:0007669"/>
    <property type="project" value="InterPro"/>
</dbReference>
<proteinExistence type="inferred from homology"/>
<dbReference type="GO" id="GO:0003723">
    <property type="term" value="F:RNA binding"/>
    <property type="evidence" value="ECO:0007669"/>
    <property type="project" value="InterPro"/>
</dbReference>
<protein>
    <submittedName>
        <fullName evidence="4">Ribosomal large subunit pseudouridine synthase D</fullName>
    </submittedName>
</protein>
<keyword evidence="5" id="KW-1185">Reference proteome</keyword>
<organism evidence="4 5">
    <name type="scientific">Desulfacinum hydrothermale DSM 13146</name>
    <dbReference type="NCBI Taxonomy" id="1121390"/>
    <lineage>
        <taxon>Bacteria</taxon>
        <taxon>Pseudomonadati</taxon>
        <taxon>Thermodesulfobacteriota</taxon>
        <taxon>Syntrophobacteria</taxon>
        <taxon>Syntrophobacterales</taxon>
        <taxon>Syntrophobacteraceae</taxon>
        <taxon>Desulfacinum</taxon>
    </lineage>
</organism>
<comment type="similarity">
    <text evidence="1">Belongs to the pseudouridine synthase RluA family.</text>
</comment>